<dbReference type="OrthoDB" id="6234159at2759"/>
<protein>
    <recommendedName>
        <fullName evidence="4">CD59 glycoprotein</fullName>
    </recommendedName>
</protein>
<evidence type="ECO:0000313" key="3">
    <source>
        <dbReference type="Proteomes" id="UP000699462"/>
    </source>
</evidence>
<evidence type="ECO:0000256" key="1">
    <source>
        <dbReference type="SAM" id="SignalP"/>
    </source>
</evidence>
<feature type="signal peptide" evidence="1">
    <location>
        <begin position="1"/>
        <end position="24"/>
    </location>
</feature>
<keyword evidence="3" id="KW-1185">Reference proteome</keyword>
<keyword evidence="1" id="KW-0732">Signal</keyword>
<evidence type="ECO:0008006" key="4">
    <source>
        <dbReference type="Google" id="ProtNLM"/>
    </source>
</evidence>
<evidence type="ECO:0000313" key="2">
    <source>
        <dbReference type="EMBL" id="KAF8569883.1"/>
    </source>
</evidence>
<feature type="chain" id="PRO_5035917421" description="CD59 glycoprotein" evidence="1">
    <location>
        <begin position="25"/>
        <end position="109"/>
    </location>
</feature>
<dbReference type="Proteomes" id="UP000699462">
    <property type="component" value="Unassembled WGS sequence"/>
</dbReference>
<dbReference type="EMBL" id="JTDF01001530">
    <property type="protein sequence ID" value="KAF8569883.1"/>
    <property type="molecule type" value="Genomic_DNA"/>
</dbReference>
<dbReference type="AlphaFoldDB" id="A0A8T0DQ50"/>
<comment type="caution">
    <text evidence="2">The sequence shown here is derived from an EMBL/GenBank/DDBJ whole genome shotgun (WGS) entry which is preliminary data.</text>
</comment>
<gene>
    <name evidence="2" type="ORF">P879_06238</name>
</gene>
<organism evidence="2 3">
    <name type="scientific">Paragonimus westermani</name>
    <dbReference type="NCBI Taxonomy" id="34504"/>
    <lineage>
        <taxon>Eukaryota</taxon>
        <taxon>Metazoa</taxon>
        <taxon>Spiralia</taxon>
        <taxon>Lophotrochozoa</taxon>
        <taxon>Platyhelminthes</taxon>
        <taxon>Trematoda</taxon>
        <taxon>Digenea</taxon>
        <taxon>Plagiorchiida</taxon>
        <taxon>Troglotremata</taxon>
        <taxon>Troglotrematidae</taxon>
        <taxon>Paragonimus</taxon>
    </lineage>
</organism>
<accession>A0A8T0DQ50</accession>
<proteinExistence type="predicted"/>
<name>A0A8T0DQ50_9TREM</name>
<sequence length="109" mass="12442">MFSRISVVTVLALIASSYITAVQSVKCYVCNNCGNTLNKDSWEDNCNACTKYKVNDFVNRSCAKDCNYTVYMEENFEDLCCRTDYCNSTDRLIPAFVLWSLFVAYTLLC</sequence>
<reference evidence="2 3" key="1">
    <citation type="submission" date="2019-07" db="EMBL/GenBank/DDBJ databases">
        <title>Annotation for the trematode Paragonimus westermani.</title>
        <authorList>
            <person name="Choi Y.-J."/>
        </authorList>
    </citation>
    <scope>NUCLEOTIDE SEQUENCE [LARGE SCALE GENOMIC DNA]</scope>
    <source>
        <strain evidence="2">180907_Pwestermani</strain>
    </source>
</reference>